<comment type="caution">
    <text evidence="1">The sequence shown here is derived from an EMBL/GenBank/DDBJ whole genome shotgun (WGS) entry which is preliminary data.</text>
</comment>
<keyword evidence="2" id="KW-1185">Reference proteome</keyword>
<gene>
    <name evidence="1" type="ORF">EDD63_11645</name>
</gene>
<accession>A0A4R7ZPU2</accession>
<dbReference type="AlphaFoldDB" id="A0A4R7ZPU2"/>
<dbReference type="EMBL" id="SODD01000016">
    <property type="protein sequence ID" value="TDW19943.1"/>
    <property type="molecule type" value="Genomic_DNA"/>
</dbReference>
<dbReference type="Proteomes" id="UP000294743">
    <property type="component" value="Unassembled WGS sequence"/>
</dbReference>
<protein>
    <submittedName>
        <fullName evidence="1">Uncharacterized protein</fullName>
    </submittedName>
</protein>
<evidence type="ECO:0000313" key="1">
    <source>
        <dbReference type="EMBL" id="TDW19943.1"/>
    </source>
</evidence>
<dbReference type="RefSeq" id="WP_134169452.1">
    <property type="nucleotide sequence ID" value="NZ_SODD01000016.1"/>
</dbReference>
<sequence length="146" mass="17060">MKIIETLSEILTEMKNTKTISIEEELETRSVNGILVELTSKETYEQALVIASMIAKNYSFFEWHLADVLLELDQCCITYPDRIEERILHGFIIKELTGEYPDGICAELKCLDEWMAYIRSLVILNMSHKKELYSLRREKLIEAETH</sequence>
<proteinExistence type="predicted"/>
<organism evidence="1 2">
    <name type="scientific">Breznakia blatticola</name>
    <dbReference type="NCBI Taxonomy" id="1754012"/>
    <lineage>
        <taxon>Bacteria</taxon>
        <taxon>Bacillati</taxon>
        <taxon>Bacillota</taxon>
        <taxon>Erysipelotrichia</taxon>
        <taxon>Erysipelotrichales</taxon>
        <taxon>Erysipelotrichaceae</taxon>
        <taxon>Breznakia</taxon>
    </lineage>
</organism>
<evidence type="ECO:0000313" key="2">
    <source>
        <dbReference type="Proteomes" id="UP000294743"/>
    </source>
</evidence>
<name>A0A4R7ZPU2_9FIRM</name>
<reference evidence="1 2" key="1">
    <citation type="submission" date="2019-03" db="EMBL/GenBank/DDBJ databases">
        <title>Genomic Encyclopedia of Type Strains, Phase IV (KMG-IV): sequencing the most valuable type-strain genomes for metagenomic binning, comparative biology and taxonomic classification.</title>
        <authorList>
            <person name="Goeker M."/>
        </authorList>
    </citation>
    <scope>NUCLEOTIDE SEQUENCE [LARGE SCALE GENOMIC DNA]</scope>
    <source>
        <strain evidence="1 2">DSM 28867</strain>
    </source>
</reference>